<gene>
    <name evidence="1" type="ORF">AOG55_03990</name>
</gene>
<reference evidence="1 2" key="1">
    <citation type="submission" date="2015-09" db="EMBL/GenBank/DDBJ databases">
        <title>Heavy metals and arsenic resistance mechanisms in polyextremophilic archaea of the family Ferroplasmaceae.</title>
        <authorList>
            <person name="Bulaev A.G."/>
            <person name="Kanygina A.V."/>
        </authorList>
    </citation>
    <scope>NUCLEOTIDE SEQUENCE [LARGE SCALE GENOMIC DNA]</scope>
    <source>
        <strain evidence="1 2">BH2</strain>
    </source>
</reference>
<dbReference type="InParanoid" id="A0A0Q0XLZ9"/>
<proteinExistence type="predicted"/>
<dbReference type="EMBL" id="LKBH01000026">
    <property type="protein sequence ID" value="KQB36497.1"/>
    <property type="molecule type" value="Genomic_DNA"/>
</dbReference>
<accession>A0A0Q0XLZ9</accession>
<protein>
    <submittedName>
        <fullName evidence="1">Uncharacterized protein</fullName>
    </submittedName>
</protein>
<sequence>MISSETKEPLSVIIKESISRVYATAQLIIKEYNLTKADKEKIDKNITDEKLKKAIYEILGINSEKH</sequence>
<keyword evidence="2" id="KW-1185">Reference proteome</keyword>
<name>A0A0Q0XLZ9_9ARCH</name>
<dbReference type="AlphaFoldDB" id="A0A0Q0XLZ9"/>
<dbReference type="RefSeq" id="WP_055040773.1">
    <property type="nucleotide sequence ID" value="NZ_LKBH01000026.1"/>
</dbReference>
<dbReference type="Proteomes" id="UP000050301">
    <property type="component" value="Unassembled WGS sequence"/>
</dbReference>
<organism evidence="1 2">
    <name type="scientific">Acidiplasma cupricumulans</name>
    <dbReference type="NCBI Taxonomy" id="312540"/>
    <lineage>
        <taxon>Archaea</taxon>
        <taxon>Methanobacteriati</taxon>
        <taxon>Thermoplasmatota</taxon>
        <taxon>Thermoplasmata</taxon>
        <taxon>Thermoplasmatales</taxon>
        <taxon>Ferroplasmaceae</taxon>
        <taxon>Acidiplasma</taxon>
    </lineage>
</organism>
<evidence type="ECO:0000313" key="2">
    <source>
        <dbReference type="Proteomes" id="UP000050301"/>
    </source>
</evidence>
<evidence type="ECO:0000313" key="1">
    <source>
        <dbReference type="EMBL" id="KQB36497.1"/>
    </source>
</evidence>
<comment type="caution">
    <text evidence="1">The sequence shown here is derived from an EMBL/GenBank/DDBJ whole genome shotgun (WGS) entry which is preliminary data.</text>
</comment>